<keyword evidence="2 6" id="KW-0812">Transmembrane</keyword>
<feature type="transmembrane region" description="Helical" evidence="6">
    <location>
        <begin position="257"/>
        <end position="283"/>
    </location>
</feature>
<dbReference type="Pfam" id="PF13302">
    <property type="entry name" value="Acetyltransf_3"/>
    <property type="match status" value="1"/>
</dbReference>
<evidence type="ECO:0000313" key="9">
    <source>
        <dbReference type="Proteomes" id="UP000782241"/>
    </source>
</evidence>
<accession>A0A9P7KPP3</accession>
<dbReference type="PANTHER" id="PTHR35042">
    <property type="entry name" value="ANTHRONE OXYGENASE ENCC"/>
    <property type="match status" value="1"/>
</dbReference>
<keyword evidence="3 6" id="KW-1133">Transmembrane helix</keyword>
<keyword evidence="9" id="KW-1185">Reference proteome</keyword>
<evidence type="ECO:0000256" key="1">
    <source>
        <dbReference type="ARBA" id="ARBA00004141"/>
    </source>
</evidence>
<feature type="domain" description="N-acetyltransferase" evidence="7">
    <location>
        <begin position="58"/>
        <end position="221"/>
    </location>
</feature>
<dbReference type="AlphaFoldDB" id="A0A9P7KPP3"/>
<dbReference type="InterPro" id="IPR016181">
    <property type="entry name" value="Acyl_CoA_acyltransferase"/>
</dbReference>
<feature type="transmembrane region" description="Helical" evidence="6">
    <location>
        <begin position="303"/>
        <end position="324"/>
    </location>
</feature>
<sequence>MKRFPNIYTYSLYLFRTSYPTTMELDHRPPLDYVTVKTTLPFYPLPPNGDRKPFRTERLSMRPMTEDDLGFLNALRSEPEGMIWSSQGCADKDIEQTKKSHALRMPPNDVKGYDWVVCLPETGEPIGMGGTGMWSGELGWPAVGYQFLKAHWGKGYASEFLKGFLAQWWSLPRNEVEISVDKNTIRGAGDGDGDVKEECVSAITVDSHSASQKVLKKCGMEFATAWTETDVRDRTQQVTLHGFFVRKGKDMPISLPLPSLLATATGITGSAWASGCIASMSLAGIPAVLQLSAPNSVTVWQEIFNRGIALMPKVAVTTALAYAYASYSAYQEGRKWKGLAAGGALTVAIVPFTLIFMSSTNDLLFKAAAGTLEASQEDVAKLIGRWGVLNLVRSMLPLAGTIVGLSTVFQSL</sequence>
<gene>
    <name evidence="8" type="ORF">KAF25_002749</name>
</gene>
<evidence type="ECO:0000256" key="6">
    <source>
        <dbReference type="SAM" id="Phobius"/>
    </source>
</evidence>
<dbReference type="SUPFAM" id="SSF55729">
    <property type="entry name" value="Acyl-CoA N-acyltransferases (Nat)"/>
    <property type="match status" value="1"/>
</dbReference>
<organism evidence="8 9">
    <name type="scientific">Fusarium avenaceum</name>
    <dbReference type="NCBI Taxonomy" id="40199"/>
    <lineage>
        <taxon>Eukaryota</taxon>
        <taxon>Fungi</taxon>
        <taxon>Dikarya</taxon>
        <taxon>Ascomycota</taxon>
        <taxon>Pezizomycotina</taxon>
        <taxon>Sordariomycetes</taxon>
        <taxon>Hypocreomycetidae</taxon>
        <taxon>Hypocreales</taxon>
        <taxon>Nectriaceae</taxon>
        <taxon>Fusarium</taxon>
        <taxon>Fusarium tricinctum species complex</taxon>
    </lineage>
</organism>
<evidence type="ECO:0000256" key="3">
    <source>
        <dbReference type="ARBA" id="ARBA00022989"/>
    </source>
</evidence>
<evidence type="ECO:0000256" key="5">
    <source>
        <dbReference type="ARBA" id="ARBA00034313"/>
    </source>
</evidence>
<reference evidence="8" key="1">
    <citation type="submission" date="2021-04" db="EMBL/GenBank/DDBJ databases">
        <title>Draft genome of Fusarium avenaceum strain F156N33, isolated from an atmospheric sample in Virginia.</title>
        <authorList>
            <person name="Yang S."/>
            <person name="Vinatzer B.A."/>
            <person name="Coleman J."/>
        </authorList>
    </citation>
    <scope>NUCLEOTIDE SEQUENCE</scope>
    <source>
        <strain evidence="8">F156N33</strain>
    </source>
</reference>
<dbReference type="GO" id="GO:0016747">
    <property type="term" value="F:acyltransferase activity, transferring groups other than amino-acyl groups"/>
    <property type="evidence" value="ECO:0007669"/>
    <property type="project" value="InterPro"/>
</dbReference>
<evidence type="ECO:0000259" key="7">
    <source>
        <dbReference type="Pfam" id="PF13302"/>
    </source>
</evidence>
<dbReference type="GO" id="GO:0016020">
    <property type="term" value="C:membrane"/>
    <property type="evidence" value="ECO:0007669"/>
    <property type="project" value="UniProtKB-SubCell"/>
</dbReference>
<dbReference type="PANTHER" id="PTHR35042:SF1">
    <property type="entry name" value="DUF1772-DOMAIN-CONTAINING PROTEIN"/>
    <property type="match status" value="1"/>
</dbReference>
<comment type="similarity">
    <text evidence="5">Belongs to the anthrone oxygenase family.</text>
</comment>
<dbReference type="Pfam" id="PF08592">
    <property type="entry name" value="Anthrone_oxy"/>
    <property type="match status" value="1"/>
</dbReference>
<dbReference type="Proteomes" id="UP000782241">
    <property type="component" value="Unassembled WGS sequence"/>
</dbReference>
<evidence type="ECO:0000256" key="4">
    <source>
        <dbReference type="ARBA" id="ARBA00023136"/>
    </source>
</evidence>
<dbReference type="EMBL" id="JAGPUO010000008">
    <property type="protein sequence ID" value="KAG5661106.1"/>
    <property type="molecule type" value="Genomic_DNA"/>
</dbReference>
<dbReference type="Gene3D" id="3.40.630.30">
    <property type="match status" value="1"/>
</dbReference>
<evidence type="ECO:0000313" key="8">
    <source>
        <dbReference type="EMBL" id="KAG5661106.1"/>
    </source>
</evidence>
<keyword evidence="4 6" id="KW-0472">Membrane</keyword>
<comment type="subcellular location">
    <subcellularLocation>
        <location evidence="1">Membrane</location>
        <topology evidence="1">Multi-pass membrane protein</topology>
    </subcellularLocation>
</comment>
<dbReference type="InterPro" id="IPR013901">
    <property type="entry name" value="Anthrone_oxy"/>
</dbReference>
<protein>
    <recommendedName>
        <fullName evidence="7">N-acetyltransferase domain-containing protein</fullName>
    </recommendedName>
</protein>
<comment type="caution">
    <text evidence="8">The sequence shown here is derived from an EMBL/GenBank/DDBJ whole genome shotgun (WGS) entry which is preliminary data.</text>
</comment>
<evidence type="ECO:0000256" key="2">
    <source>
        <dbReference type="ARBA" id="ARBA00022692"/>
    </source>
</evidence>
<proteinExistence type="inferred from homology"/>
<dbReference type="InterPro" id="IPR000182">
    <property type="entry name" value="GNAT_dom"/>
</dbReference>
<name>A0A9P7KPP3_9HYPO</name>
<feature type="transmembrane region" description="Helical" evidence="6">
    <location>
        <begin position="336"/>
        <end position="357"/>
    </location>
</feature>